<organism evidence="2 3">
    <name type="scientific">Herbihabitans rhizosphaerae</name>
    <dbReference type="NCBI Taxonomy" id="1872711"/>
    <lineage>
        <taxon>Bacteria</taxon>
        <taxon>Bacillati</taxon>
        <taxon>Actinomycetota</taxon>
        <taxon>Actinomycetes</taxon>
        <taxon>Pseudonocardiales</taxon>
        <taxon>Pseudonocardiaceae</taxon>
        <taxon>Herbihabitans</taxon>
    </lineage>
</organism>
<dbReference type="PROSITE" id="PS51257">
    <property type="entry name" value="PROKAR_LIPOPROTEIN"/>
    <property type="match status" value="1"/>
</dbReference>
<reference evidence="2 3" key="1">
    <citation type="submission" date="2019-02" db="EMBL/GenBank/DDBJ databases">
        <title>Genomic Encyclopedia of Type Strains, Phase IV (KMG-IV): sequencing the most valuable type-strain genomes for metagenomic binning, comparative biology and taxonomic classification.</title>
        <authorList>
            <person name="Goeker M."/>
        </authorList>
    </citation>
    <scope>NUCLEOTIDE SEQUENCE [LARGE SCALE GENOMIC DNA]</scope>
    <source>
        <strain evidence="2 3">DSM 101727</strain>
    </source>
</reference>
<protein>
    <submittedName>
        <fullName evidence="2">Uncharacterized protein</fullName>
    </submittedName>
</protein>
<name>A0A4Q7KGS0_9PSEU</name>
<keyword evidence="3" id="KW-1185">Reference proteome</keyword>
<comment type="caution">
    <text evidence="2">The sequence shown here is derived from an EMBL/GenBank/DDBJ whole genome shotgun (WGS) entry which is preliminary data.</text>
</comment>
<dbReference type="EMBL" id="SGWQ01000009">
    <property type="protein sequence ID" value="RZS34453.1"/>
    <property type="molecule type" value="Genomic_DNA"/>
</dbReference>
<accession>A0A4Q7KGS0</accession>
<feature type="region of interest" description="Disordered" evidence="1">
    <location>
        <begin position="25"/>
        <end position="52"/>
    </location>
</feature>
<sequence length="197" mass="20235">MVSRVHIAATVAGLISVLAACGQTDGVRPSDTRKAPTPATGTPAEPLPTGPFAPPVTEWAVAFCTAVGHINGATGGQPDNDPRAWAIAELTQLGDGVGTAITGLSQLQPSPVLGGDDAVRRLIGKFTTERAWLTESRDRLSRTSGGDQAGMGRTLGEVMPRRAAFTARPLDGVAIPGEIRGAAARSGQCPYIGGFPR</sequence>
<evidence type="ECO:0000313" key="2">
    <source>
        <dbReference type="EMBL" id="RZS34453.1"/>
    </source>
</evidence>
<feature type="compositionally biased region" description="Low complexity" evidence="1">
    <location>
        <begin position="35"/>
        <end position="44"/>
    </location>
</feature>
<dbReference type="RefSeq" id="WP_130346913.1">
    <property type="nucleotide sequence ID" value="NZ_SGWQ01000009.1"/>
</dbReference>
<evidence type="ECO:0000313" key="3">
    <source>
        <dbReference type="Proteomes" id="UP000294257"/>
    </source>
</evidence>
<proteinExistence type="predicted"/>
<dbReference type="Proteomes" id="UP000294257">
    <property type="component" value="Unassembled WGS sequence"/>
</dbReference>
<gene>
    <name evidence="2" type="ORF">EV193_109244</name>
</gene>
<dbReference type="OrthoDB" id="3637233at2"/>
<dbReference type="AlphaFoldDB" id="A0A4Q7KGS0"/>
<evidence type="ECO:0000256" key="1">
    <source>
        <dbReference type="SAM" id="MobiDB-lite"/>
    </source>
</evidence>